<dbReference type="EMBL" id="JBGEDP010000001">
    <property type="protein sequence ID" value="MEY8013927.1"/>
    <property type="molecule type" value="Genomic_DNA"/>
</dbReference>
<evidence type="ECO:0000259" key="5">
    <source>
        <dbReference type="Pfam" id="PF07730"/>
    </source>
</evidence>
<dbReference type="InterPro" id="IPR003018">
    <property type="entry name" value="GAF"/>
</dbReference>
<keyword evidence="3" id="KW-0902">Two-component regulatory system</keyword>
<gene>
    <name evidence="6" type="ORF">AB8998_02075</name>
</gene>
<dbReference type="RefSeq" id="WP_369736584.1">
    <property type="nucleotide sequence ID" value="NZ_JBGEDP010000001.1"/>
</dbReference>
<sequence>MLVPADPEQASVDVDALVVSAAVGRYSDQALGQCIPISGSTAGEVFRPGEPLITSSLYCPADAITNLGERSAIVMPLSAEQQTIVVIVLTRNGAAPPFDPACLHLVGDFAGHAAIAVMLATTRRFARELSLLTDRERIAADLHDLVIHRVFSVGMGLQSVAARLRSPELAARVSGFANELEDVINDIRVTVFDLPRPATPRRGFAECIQDAVARLTEGGDISTSLSMAGRLAAVSEELAEHAEAFLVEALGHAVRHSGTTRIAVTVGVDDISAEVSDDGPIRADDRRRCGLADLARRSGETGGRCVVTSSATGDTVVSWSAALNQRTR</sequence>
<dbReference type="InterPro" id="IPR011712">
    <property type="entry name" value="Sig_transdc_His_kin_sub3_dim/P"/>
</dbReference>
<dbReference type="InterPro" id="IPR036890">
    <property type="entry name" value="HATPase_C_sf"/>
</dbReference>
<dbReference type="Pfam" id="PF01590">
    <property type="entry name" value="GAF"/>
    <property type="match status" value="1"/>
</dbReference>
<dbReference type="PANTHER" id="PTHR24421">
    <property type="entry name" value="NITRATE/NITRITE SENSOR PROTEIN NARX-RELATED"/>
    <property type="match status" value="1"/>
</dbReference>
<dbReference type="SUPFAM" id="SSF55781">
    <property type="entry name" value="GAF domain-like"/>
    <property type="match status" value="1"/>
</dbReference>
<accession>A0ABV4BVZ7</accession>
<dbReference type="GO" id="GO:0016301">
    <property type="term" value="F:kinase activity"/>
    <property type="evidence" value="ECO:0007669"/>
    <property type="project" value="UniProtKB-KW"/>
</dbReference>
<dbReference type="Pfam" id="PF07730">
    <property type="entry name" value="HisKA_3"/>
    <property type="match status" value="1"/>
</dbReference>
<evidence type="ECO:0000259" key="4">
    <source>
        <dbReference type="Pfam" id="PF01590"/>
    </source>
</evidence>
<reference evidence="6 7" key="1">
    <citation type="submission" date="2024-08" db="EMBL/GenBank/DDBJ databases">
        <title>Mycobacterium servetensis sp. nov., a novel rapid-growing mycobacterial species recovered from a human patient in Zaragoza, Spain.</title>
        <authorList>
            <person name="Tristancho-Baro A.I."/>
            <person name="Buenestado-Serrano S."/>
            <person name="Garcia De Viedma D."/>
            <person name="Milagro-Beamonte A."/>
            <person name="Burillo N."/>
            <person name="Sanz S."/>
            <person name="Lopez-Calleja A.I."/>
            <person name="Penas-Utrilla D."/>
            <person name="Guardingo M."/>
            <person name="Garcia M.J."/>
            <person name="Vinuelas-Bayon J."/>
        </authorList>
    </citation>
    <scope>NUCLEOTIDE SEQUENCE [LARGE SCALE GENOMIC DNA]</scope>
    <source>
        <strain evidence="7">HUMS_12744610</strain>
    </source>
</reference>
<proteinExistence type="predicted"/>
<dbReference type="Gene3D" id="3.30.565.10">
    <property type="entry name" value="Histidine kinase-like ATPase, C-terminal domain"/>
    <property type="match status" value="1"/>
</dbReference>
<comment type="caution">
    <text evidence="6">The sequence shown here is derived from an EMBL/GenBank/DDBJ whole genome shotgun (WGS) entry which is preliminary data.</text>
</comment>
<evidence type="ECO:0000313" key="7">
    <source>
        <dbReference type="Proteomes" id="UP001564760"/>
    </source>
</evidence>
<name>A0ABV4BVZ7_9MYCO</name>
<organism evidence="6 7">
    <name type="scientific">Mycobacterium servetii</name>
    <dbReference type="NCBI Taxonomy" id="3237418"/>
    <lineage>
        <taxon>Bacteria</taxon>
        <taxon>Bacillati</taxon>
        <taxon>Actinomycetota</taxon>
        <taxon>Actinomycetes</taxon>
        <taxon>Mycobacteriales</taxon>
        <taxon>Mycobacteriaceae</taxon>
        <taxon>Mycobacterium</taxon>
    </lineage>
</organism>
<keyword evidence="1" id="KW-0808">Transferase</keyword>
<dbReference type="Gene3D" id="3.30.450.40">
    <property type="match status" value="1"/>
</dbReference>
<feature type="domain" description="Signal transduction histidine kinase subgroup 3 dimerisation and phosphoacceptor" evidence="5">
    <location>
        <begin position="135"/>
        <end position="195"/>
    </location>
</feature>
<evidence type="ECO:0000256" key="2">
    <source>
        <dbReference type="ARBA" id="ARBA00022777"/>
    </source>
</evidence>
<evidence type="ECO:0000256" key="3">
    <source>
        <dbReference type="ARBA" id="ARBA00023012"/>
    </source>
</evidence>
<protein>
    <submittedName>
        <fullName evidence="6">GAF domain-containing sensor histidine kinase</fullName>
    </submittedName>
</protein>
<keyword evidence="7" id="KW-1185">Reference proteome</keyword>
<dbReference type="InterPro" id="IPR050482">
    <property type="entry name" value="Sensor_HK_TwoCompSys"/>
</dbReference>
<dbReference type="Proteomes" id="UP001564760">
    <property type="component" value="Unassembled WGS sequence"/>
</dbReference>
<feature type="domain" description="GAF" evidence="4">
    <location>
        <begin position="22"/>
        <end position="117"/>
    </location>
</feature>
<dbReference type="PANTHER" id="PTHR24421:SF56">
    <property type="entry name" value="OXYGEN SENSOR HISTIDINE KINASE RESPONSE REGULATOR DOST"/>
    <property type="match status" value="1"/>
</dbReference>
<keyword evidence="2 6" id="KW-0418">Kinase</keyword>
<evidence type="ECO:0000313" key="6">
    <source>
        <dbReference type="EMBL" id="MEY8013927.1"/>
    </source>
</evidence>
<evidence type="ECO:0000256" key="1">
    <source>
        <dbReference type="ARBA" id="ARBA00022679"/>
    </source>
</evidence>
<dbReference type="InterPro" id="IPR029016">
    <property type="entry name" value="GAF-like_dom_sf"/>
</dbReference>
<dbReference type="Gene3D" id="1.20.5.1930">
    <property type="match status" value="1"/>
</dbReference>